<evidence type="ECO:0000256" key="8">
    <source>
        <dbReference type="ARBA" id="ARBA00022833"/>
    </source>
</evidence>
<comment type="catalytic activity">
    <reaction evidence="12">
        <text>5-amino-6-(5-phospho-D-ribitylamino)uracil + NADP(+) = 5-amino-6-(5-phospho-D-ribosylamino)uracil + NADPH + H(+)</text>
        <dbReference type="Rhea" id="RHEA:17845"/>
        <dbReference type="ChEBI" id="CHEBI:15378"/>
        <dbReference type="ChEBI" id="CHEBI:57783"/>
        <dbReference type="ChEBI" id="CHEBI:58349"/>
        <dbReference type="ChEBI" id="CHEBI:58421"/>
        <dbReference type="ChEBI" id="CHEBI:58453"/>
        <dbReference type="EC" id="1.1.1.193"/>
    </reaction>
</comment>
<evidence type="ECO:0000256" key="2">
    <source>
        <dbReference type="ARBA" id="ARBA00004882"/>
    </source>
</evidence>
<name>A0ABY7YNX1_9HYPH</name>
<dbReference type="InterPro" id="IPR004794">
    <property type="entry name" value="Eubact_RibD"/>
</dbReference>
<dbReference type="InterPro" id="IPR050765">
    <property type="entry name" value="Riboflavin_Biosynth_HTPR"/>
</dbReference>
<comment type="function">
    <text evidence="1 12">Converts 2,5-diamino-6-(ribosylamino)-4(3h)-pyrimidinone 5'-phosphate into 5-amino-6-(ribosylamino)-2,4(1h,3h)-pyrimidinedione 5'-phosphate.</text>
</comment>
<protein>
    <recommendedName>
        <fullName evidence="12">Riboflavin biosynthesis protein RibD</fullName>
    </recommendedName>
    <domain>
        <recommendedName>
            <fullName evidence="12">Diaminohydroxyphosphoribosylaminopyrimidine deaminase</fullName>
            <shortName evidence="12">DRAP deaminase</shortName>
            <ecNumber evidence="12">3.5.4.26</ecNumber>
        </recommendedName>
        <alternativeName>
            <fullName evidence="12">Riboflavin-specific deaminase</fullName>
        </alternativeName>
    </domain>
    <domain>
        <recommendedName>
            <fullName evidence="12">5-amino-6-(5-phosphoribosylamino)uracil reductase</fullName>
            <ecNumber evidence="12">1.1.1.193</ecNumber>
        </recommendedName>
        <alternativeName>
            <fullName evidence="12">HTP reductase</fullName>
        </alternativeName>
    </domain>
</protein>
<dbReference type="InterPro" id="IPR016193">
    <property type="entry name" value="Cytidine_deaminase-like"/>
</dbReference>
<keyword evidence="12 14" id="KW-0378">Hydrolase</keyword>
<dbReference type="PANTHER" id="PTHR38011:SF7">
    <property type="entry name" value="2,5-DIAMINO-6-RIBOSYLAMINO-4(3H)-PYRIMIDINONE 5'-PHOSPHATE REDUCTASE"/>
    <property type="match status" value="1"/>
</dbReference>
<dbReference type="Proteomes" id="UP001220530">
    <property type="component" value="Chromosome"/>
</dbReference>
<evidence type="ECO:0000256" key="6">
    <source>
        <dbReference type="ARBA" id="ARBA00022619"/>
    </source>
</evidence>
<comment type="similarity">
    <text evidence="5 12">In the C-terminal section; belongs to the HTP reductase family.</text>
</comment>
<accession>A0ABY7YNX1</accession>
<keyword evidence="7 12" id="KW-0479">Metal-binding</keyword>
<evidence type="ECO:0000256" key="4">
    <source>
        <dbReference type="ARBA" id="ARBA00005259"/>
    </source>
</evidence>
<reference evidence="14 15" key="1">
    <citation type="submission" date="2023-02" db="EMBL/GenBank/DDBJ databases">
        <title>Devosia algicola sp. nov., isolated from the phycosphere of marine algae.</title>
        <authorList>
            <person name="Kim J.M."/>
            <person name="Lee J.K."/>
            <person name="Choi B.J."/>
            <person name="Bayburt H."/>
            <person name="Jeon C.O."/>
        </authorList>
    </citation>
    <scope>NUCLEOTIDE SEQUENCE [LARGE SCALE GENOMIC DNA]</scope>
    <source>
        <strain evidence="14 15">G20-9</strain>
    </source>
</reference>
<evidence type="ECO:0000313" key="15">
    <source>
        <dbReference type="Proteomes" id="UP001220530"/>
    </source>
</evidence>
<evidence type="ECO:0000256" key="3">
    <source>
        <dbReference type="ARBA" id="ARBA00004910"/>
    </source>
</evidence>
<comment type="cofactor">
    <cofactor evidence="12">
        <name>Zn(2+)</name>
        <dbReference type="ChEBI" id="CHEBI:29105"/>
    </cofactor>
    <text evidence="12">Binds 1 zinc ion.</text>
</comment>
<dbReference type="GO" id="GO:0008703">
    <property type="term" value="F:5-amino-6-(5-phosphoribosylamino)uracil reductase activity"/>
    <property type="evidence" value="ECO:0007669"/>
    <property type="project" value="UniProtKB-EC"/>
</dbReference>
<dbReference type="EC" id="3.5.4.26" evidence="12"/>
<keyword evidence="15" id="KW-1185">Reference proteome</keyword>
<evidence type="ECO:0000256" key="9">
    <source>
        <dbReference type="ARBA" id="ARBA00022857"/>
    </source>
</evidence>
<evidence type="ECO:0000256" key="1">
    <source>
        <dbReference type="ARBA" id="ARBA00002151"/>
    </source>
</evidence>
<dbReference type="EC" id="1.1.1.193" evidence="12"/>
<dbReference type="InterPro" id="IPR024072">
    <property type="entry name" value="DHFR-like_dom_sf"/>
</dbReference>
<dbReference type="Gene3D" id="3.40.430.10">
    <property type="entry name" value="Dihydrofolate Reductase, subunit A"/>
    <property type="match status" value="1"/>
</dbReference>
<evidence type="ECO:0000313" key="14">
    <source>
        <dbReference type="EMBL" id="WDR03003.1"/>
    </source>
</evidence>
<dbReference type="InterPro" id="IPR002125">
    <property type="entry name" value="CMP_dCMP_dom"/>
</dbReference>
<dbReference type="PANTHER" id="PTHR38011">
    <property type="entry name" value="DIHYDROFOLATE REDUCTASE FAMILY PROTEIN (AFU_ORTHOLOGUE AFUA_8G06820)"/>
    <property type="match status" value="1"/>
</dbReference>
<proteinExistence type="inferred from homology"/>
<dbReference type="PIRSF" id="PIRSF006769">
    <property type="entry name" value="RibD"/>
    <property type="match status" value="1"/>
</dbReference>
<dbReference type="Pfam" id="PF01872">
    <property type="entry name" value="RibD_C"/>
    <property type="match status" value="1"/>
</dbReference>
<evidence type="ECO:0000256" key="7">
    <source>
        <dbReference type="ARBA" id="ARBA00022723"/>
    </source>
</evidence>
<evidence type="ECO:0000256" key="5">
    <source>
        <dbReference type="ARBA" id="ARBA00007417"/>
    </source>
</evidence>
<dbReference type="PROSITE" id="PS00903">
    <property type="entry name" value="CYT_DCMP_DEAMINASES_1"/>
    <property type="match status" value="1"/>
</dbReference>
<sequence>MSRASAEDLRWLDAAVRFAEPFRGTTADNPAVAALIVDPEHNTLISRAITAPGGRPHAEPQALEAAGGRARGKTLYVTLEPCNHWGRTPPCVDAIIRAGIARVVIGTKDADPRTSGKTAQRLIEAGIEIVQADHRPSARLHEGHAKRQVRGQPFVTAKLAVSADGRIGLPDWGNLSITGEPARQWTHMQRAFADAVLIGAATAKADDPKLTVRIKGLERRSPLRLVLVGAEGLDEKLNLIVGFTGYRVAIIATPDAEISVPPSISVIRVPGVNGRPNLGAMLTALSKMGIVHLLVEGGAKLSEALLDEHLVDRFELLTSSIMVGKSGIRATENGDMEKRLATAGMSEVDVHSLGDDMLHTFEKRARD</sequence>
<dbReference type="RefSeq" id="WP_282219405.1">
    <property type="nucleotide sequence ID" value="NZ_CP118246.1"/>
</dbReference>
<dbReference type="SUPFAM" id="SSF53597">
    <property type="entry name" value="Dihydrofolate reductase-like"/>
    <property type="match status" value="1"/>
</dbReference>
<dbReference type="GO" id="GO:0008835">
    <property type="term" value="F:diaminohydroxyphosphoribosylaminopyrimidine deaminase activity"/>
    <property type="evidence" value="ECO:0007669"/>
    <property type="project" value="UniProtKB-EC"/>
</dbReference>
<keyword evidence="10 12" id="KW-0560">Oxidoreductase</keyword>
<evidence type="ECO:0000256" key="11">
    <source>
        <dbReference type="ARBA" id="ARBA00023268"/>
    </source>
</evidence>
<keyword evidence="6 12" id="KW-0686">Riboflavin biosynthesis</keyword>
<dbReference type="InterPro" id="IPR016192">
    <property type="entry name" value="APOBEC/CMP_deaminase_Zn-bd"/>
</dbReference>
<dbReference type="SUPFAM" id="SSF53927">
    <property type="entry name" value="Cytidine deaminase-like"/>
    <property type="match status" value="1"/>
</dbReference>
<keyword evidence="8 12" id="KW-0862">Zinc</keyword>
<keyword evidence="9 12" id="KW-0521">NADP</keyword>
<evidence type="ECO:0000256" key="10">
    <source>
        <dbReference type="ARBA" id="ARBA00023002"/>
    </source>
</evidence>
<gene>
    <name evidence="14" type="primary">ribD</name>
    <name evidence="14" type="ORF">PSQ19_01955</name>
</gene>
<feature type="domain" description="CMP/dCMP-type deaminase" evidence="13">
    <location>
        <begin position="6"/>
        <end position="129"/>
    </location>
</feature>
<comment type="pathway">
    <text evidence="3 12">Cofactor biosynthesis; riboflavin biosynthesis; 5-amino-6-(D-ribitylamino)uracil from GTP: step 3/4.</text>
</comment>
<keyword evidence="11" id="KW-0511">Multifunctional enzyme</keyword>
<dbReference type="Pfam" id="PF00383">
    <property type="entry name" value="dCMP_cyt_deam_1"/>
    <property type="match status" value="1"/>
</dbReference>
<comment type="pathway">
    <text evidence="2 12">Cofactor biosynthesis; riboflavin biosynthesis; 5-amino-6-(D-ribitylamino)uracil from GTP: step 2/4.</text>
</comment>
<comment type="similarity">
    <text evidence="4 12">In the N-terminal section; belongs to the cytidine and deoxycytidylate deaminase family.</text>
</comment>
<dbReference type="CDD" id="cd01284">
    <property type="entry name" value="Riboflavin_deaminase-reductase"/>
    <property type="match status" value="1"/>
</dbReference>
<comment type="catalytic activity">
    <reaction evidence="12">
        <text>2,5-diamino-6-hydroxy-4-(5-phosphoribosylamino)-pyrimidine + H2O + H(+) = 5-amino-6-(5-phospho-D-ribosylamino)uracil + NH4(+)</text>
        <dbReference type="Rhea" id="RHEA:21868"/>
        <dbReference type="ChEBI" id="CHEBI:15377"/>
        <dbReference type="ChEBI" id="CHEBI:15378"/>
        <dbReference type="ChEBI" id="CHEBI:28938"/>
        <dbReference type="ChEBI" id="CHEBI:58453"/>
        <dbReference type="ChEBI" id="CHEBI:58614"/>
        <dbReference type="EC" id="3.5.4.26"/>
    </reaction>
</comment>
<evidence type="ECO:0000259" key="13">
    <source>
        <dbReference type="PROSITE" id="PS51747"/>
    </source>
</evidence>
<dbReference type="InterPro" id="IPR002734">
    <property type="entry name" value="RibDG_C"/>
</dbReference>
<organism evidence="14 15">
    <name type="scientific">Devosia algicola</name>
    <dbReference type="NCBI Taxonomy" id="3026418"/>
    <lineage>
        <taxon>Bacteria</taxon>
        <taxon>Pseudomonadati</taxon>
        <taxon>Pseudomonadota</taxon>
        <taxon>Alphaproteobacteria</taxon>
        <taxon>Hyphomicrobiales</taxon>
        <taxon>Devosiaceae</taxon>
        <taxon>Devosia</taxon>
    </lineage>
</organism>
<evidence type="ECO:0000256" key="12">
    <source>
        <dbReference type="PIRNR" id="PIRNR006769"/>
    </source>
</evidence>
<dbReference type="PROSITE" id="PS51747">
    <property type="entry name" value="CYT_DCMP_DEAMINASES_2"/>
    <property type="match status" value="1"/>
</dbReference>
<dbReference type="NCBIfam" id="TIGR00326">
    <property type="entry name" value="eubact_ribD"/>
    <property type="match status" value="1"/>
</dbReference>
<dbReference type="EMBL" id="CP118246">
    <property type="protein sequence ID" value="WDR03003.1"/>
    <property type="molecule type" value="Genomic_DNA"/>
</dbReference>
<dbReference type="Gene3D" id="3.40.140.10">
    <property type="entry name" value="Cytidine Deaminase, domain 2"/>
    <property type="match status" value="1"/>
</dbReference>